<evidence type="ECO:0000313" key="1">
    <source>
        <dbReference type="EMBL" id="QNN76357.1"/>
    </source>
</evidence>
<protein>
    <submittedName>
        <fullName evidence="1">SEC-C domain-containing protein</fullName>
    </submittedName>
</protein>
<accession>A0A7G9T8D2</accession>
<gene>
    <name evidence="1" type="ORF">IAE60_10310</name>
</gene>
<sequence length="538" mass="61251">MRRIERCNCGSGLRFKHCHGRLAVSNDVPASSQLARRRAEALEHQRIKQQGKGRPIISHEVEGVRFVTVGDRVAYGPWQGFQDFLFRHLRFLFGLEEDIIHNVQYEEVPLYAWLRALHAIKDRHAAEPSKGTDWLPAYGAARAVYGLAYDLYLIEHNASRPEDKAAFAKLVAKLRSRHEFYGARHEARVAGIFIRAGFDIEWEDDGQGLPGGHAEFFATYPDTKRRFWVECKMRQPEDDDADPRVSHLVANALNKKTSLERLVFVELNLKSPKFDDVSGGWASQFINKLRRLEQQPSSSSLPAALVVFMNHPEYRFLDSADRCMGALMEGFNTGDAYRTGVPTDLLDAVGRRRRDKEIEVLWESVMENAAPPLTFDGTIPWLDDSTRLLIGERYVLDDDVSGILESGVVMEEWKAAFCTFVTEEGRSHYNVDLTEDELYAFKLHPNTFFGVVQDNQGSESSDALALHEFFVEGSRALGRDELLARLSDESDAIELMAKSEAELRDIYAYRMVASANERNPFPGGPDWHKRLRGRRARR</sequence>
<organism evidence="1 2">
    <name type="scientific">Pseudoxanthomonas mexicana</name>
    <dbReference type="NCBI Taxonomy" id="128785"/>
    <lineage>
        <taxon>Bacteria</taxon>
        <taxon>Pseudomonadati</taxon>
        <taxon>Pseudomonadota</taxon>
        <taxon>Gammaproteobacteria</taxon>
        <taxon>Lysobacterales</taxon>
        <taxon>Lysobacteraceae</taxon>
        <taxon>Pseudoxanthomonas</taxon>
    </lineage>
</organism>
<reference evidence="1 2" key="1">
    <citation type="submission" date="2020-08" db="EMBL/GenBank/DDBJ databases">
        <title>Streptomycin Non-resistant strain, P. mexicana.</title>
        <authorList>
            <person name="Ganesh-Kumar S."/>
            <person name="Zhe T."/>
            <person name="Yu Z."/>
            <person name="Min Y."/>
        </authorList>
    </citation>
    <scope>NUCLEOTIDE SEQUENCE [LARGE SCALE GENOMIC DNA]</scope>
    <source>
        <strain evidence="1 2">GTZY2</strain>
    </source>
</reference>
<evidence type="ECO:0000313" key="2">
    <source>
        <dbReference type="Proteomes" id="UP000515838"/>
    </source>
</evidence>
<dbReference type="InterPro" id="IPR004027">
    <property type="entry name" value="SEC_C_motif"/>
</dbReference>
<dbReference type="Proteomes" id="UP000515838">
    <property type="component" value="Chromosome"/>
</dbReference>
<dbReference type="Pfam" id="PF02810">
    <property type="entry name" value="SEC-C"/>
    <property type="match status" value="1"/>
</dbReference>
<dbReference type="EMBL" id="CP060731">
    <property type="protein sequence ID" value="QNN76357.1"/>
    <property type="molecule type" value="Genomic_DNA"/>
</dbReference>
<name>A0A7G9T8D2_PSEMX</name>
<dbReference type="AlphaFoldDB" id="A0A7G9T8D2"/>
<proteinExistence type="predicted"/>
<dbReference type="SUPFAM" id="SSF103642">
    <property type="entry name" value="Sec-C motif"/>
    <property type="match status" value="1"/>
</dbReference>